<dbReference type="GO" id="GO:0006525">
    <property type="term" value="P:arginine metabolic process"/>
    <property type="evidence" value="ECO:0007669"/>
    <property type="project" value="TreeGrafter"/>
</dbReference>
<dbReference type="EMBL" id="BARV01012155">
    <property type="protein sequence ID" value="GAI02381.1"/>
    <property type="molecule type" value="Genomic_DNA"/>
</dbReference>
<proteinExistence type="inferred from homology"/>
<dbReference type="GO" id="GO:0045429">
    <property type="term" value="P:positive regulation of nitric oxide biosynthetic process"/>
    <property type="evidence" value="ECO:0007669"/>
    <property type="project" value="TreeGrafter"/>
</dbReference>
<dbReference type="Pfam" id="PF19420">
    <property type="entry name" value="DDAH_eukar"/>
    <property type="match status" value="1"/>
</dbReference>
<dbReference type="PANTHER" id="PTHR12737:SF9">
    <property type="entry name" value="DIMETHYLARGININASE"/>
    <property type="match status" value="1"/>
</dbReference>
<reference evidence="3" key="1">
    <citation type="journal article" date="2014" name="Front. Microbiol.">
        <title>High frequency of phylogenetically diverse reductive dehalogenase-homologous genes in deep subseafloor sedimentary metagenomes.</title>
        <authorList>
            <person name="Kawai M."/>
            <person name="Futagami T."/>
            <person name="Toyoda A."/>
            <person name="Takaki Y."/>
            <person name="Nishi S."/>
            <person name="Hori S."/>
            <person name="Arai W."/>
            <person name="Tsubouchi T."/>
            <person name="Morono Y."/>
            <person name="Uchiyama I."/>
            <person name="Ito T."/>
            <person name="Fujiyama A."/>
            <person name="Inagaki F."/>
            <person name="Takami H."/>
        </authorList>
    </citation>
    <scope>NUCLEOTIDE SEQUENCE</scope>
    <source>
        <strain evidence="3">Expedition CK06-06</strain>
    </source>
</reference>
<gene>
    <name evidence="3" type="ORF">S06H3_22656</name>
</gene>
<protein>
    <recommendedName>
        <fullName evidence="4">Dimethylargininase</fullName>
    </recommendedName>
</protein>
<dbReference type="Gene3D" id="3.75.10.10">
    <property type="entry name" value="L-arginine/glycine Amidinotransferase, Chain A"/>
    <property type="match status" value="1"/>
</dbReference>
<comment type="caution">
    <text evidence="3">The sequence shown here is derived from an EMBL/GenBank/DDBJ whole genome shotgun (WGS) entry which is preliminary data.</text>
</comment>
<sequence length="110" mass="12600">MKAKKAIVREPSISYTQCVSSHPLRHTVSLEKAKQQHINYCDVLSSLGLELIKLPPKKEYPDSCFVEDTAVVFGNRAFITRMGVQSRRGEDKEVEKVLKVSLECWFEKPF</sequence>
<name>X1L938_9ZZZZ</name>
<evidence type="ECO:0008006" key="4">
    <source>
        <dbReference type="Google" id="ProtNLM"/>
    </source>
</evidence>
<dbReference type="AlphaFoldDB" id="X1L938"/>
<evidence type="ECO:0000256" key="1">
    <source>
        <dbReference type="ARBA" id="ARBA00008532"/>
    </source>
</evidence>
<organism evidence="3">
    <name type="scientific">marine sediment metagenome</name>
    <dbReference type="NCBI Taxonomy" id="412755"/>
    <lineage>
        <taxon>unclassified sequences</taxon>
        <taxon>metagenomes</taxon>
        <taxon>ecological metagenomes</taxon>
    </lineage>
</organism>
<keyword evidence="2" id="KW-0378">Hydrolase</keyword>
<dbReference type="GO" id="GO:0016403">
    <property type="term" value="F:dimethylargininase activity"/>
    <property type="evidence" value="ECO:0007669"/>
    <property type="project" value="TreeGrafter"/>
</dbReference>
<dbReference type="InterPro" id="IPR033199">
    <property type="entry name" value="DDAH-like"/>
</dbReference>
<dbReference type="GO" id="GO:0000052">
    <property type="term" value="P:citrulline metabolic process"/>
    <property type="evidence" value="ECO:0007669"/>
    <property type="project" value="TreeGrafter"/>
</dbReference>
<accession>X1L938</accession>
<evidence type="ECO:0000256" key="2">
    <source>
        <dbReference type="ARBA" id="ARBA00022801"/>
    </source>
</evidence>
<evidence type="ECO:0000313" key="3">
    <source>
        <dbReference type="EMBL" id="GAI02381.1"/>
    </source>
</evidence>
<dbReference type="PANTHER" id="PTHR12737">
    <property type="entry name" value="DIMETHYLARGININE DIMETHYLAMINOHYDROLASE"/>
    <property type="match status" value="1"/>
</dbReference>
<comment type="similarity">
    <text evidence="1">Belongs to the DDAH family.</text>
</comment>
<dbReference type="SUPFAM" id="SSF55909">
    <property type="entry name" value="Pentein"/>
    <property type="match status" value="1"/>
</dbReference>
<dbReference type="GO" id="GO:0016597">
    <property type="term" value="F:amino acid binding"/>
    <property type="evidence" value="ECO:0007669"/>
    <property type="project" value="TreeGrafter"/>
</dbReference>